<dbReference type="eggNOG" id="COG3919">
    <property type="taxonomic scope" value="Bacteria"/>
</dbReference>
<keyword evidence="1" id="KW-0067">ATP-binding</keyword>
<reference evidence="3 4" key="2">
    <citation type="submission" date="2012-02" db="EMBL/GenBank/DDBJ databases">
        <title>Improved High-Quality Draft sequence of Desulfobacter postgatei 2ac9.</title>
        <authorList>
            <consortium name="US DOE Joint Genome Institute"/>
            <person name="Lucas S."/>
            <person name="Han J."/>
            <person name="Lapidus A."/>
            <person name="Cheng J.-F."/>
            <person name="Goodwin L."/>
            <person name="Pitluck S."/>
            <person name="Peters L."/>
            <person name="Ovchinnikova G."/>
            <person name="Held B."/>
            <person name="Detter J.C."/>
            <person name="Han C."/>
            <person name="Tapia R."/>
            <person name="Land M."/>
            <person name="Hauser L."/>
            <person name="Kyrpides N."/>
            <person name="Ivanova N."/>
            <person name="Pagani I."/>
            <person name="Orellana R."/>
            <person name="Lovley D."/>
            <person name="Woyke T."/>
        </authorList>
    </citation>
    <scope>NUCLEOTIDE SEQUENCE [LARGE SCALE GENOMIC DNA]</scope>
    <source>
        <strain evidence="3 4">2ac9</strain>
    </source>
</reference>
<gene>
    <name evidence="3" type="ORF">DespoDRAFT_01656</name>
</gene>
<dbReference type="Proteomes" id="UP000005778">
    <property type="component" value="Chromosome"/>
</dbReference>
<dbReference type="OrthoDB" id="5420347at2"/>
<dbReference type="STRING" id="879212.DespoDRAFT_01656"/>
<dbReference type="HOGENOM" id="CLU_699671_0_0_7"/>
<dbReference type="GO" id="GO:0046872">
    <property type="term" value="F:metal ion binding"/>
    <property type="evidence" value="ECO:0007669"/>
    <property type="project" value="InterPro"/>
</dbReference>
<dbReference type="EMBL" id="CM001488">
    <property type="protein sequence ID" value="EIM63580.1"/>
    <property type="molecule type" value="Genomic_DNA"/>
</dbReference>
<dbReference type="RefSeq" id="WP_004072814.1">
    <property type="nucleotide sequence ID" value="NZ_CM001488.1"/>
</dbReference>
<name>I5B267_9BACT</name>
<evidence type="ECO:0000313" key="4">
    <source>
        <dbReference type="Proteomes" id="UP000005778"/>
    </source>
</evidence>
<dbReference type="InterPro" id="IPR011761">
    <property type="entry name" value="ATP-grasp"/>
</dbReference>
<sequence>MPEPKSDSAALVVGLTIQGLAVARALARKGVQVYAVDRSDKGPAAKSRYLTMFARQGVNPEDLPDTLIALRKHIPYHRVVLFPCSDKTVRAIAANWDKLSKNYLLSWADCTELTASFTYKSVVCRHAEKNGVAYPRARIIASLDDCKKAQEMQFPLIVKPDQPPAAFKTRKLTTLSQLYNLVKEFPDSLPFLAQECVEGEDDRLQFCAFFMDKGLPLADITGRKQRSFPKGLGRGTILELFEDDQVRQHALQFLKGLPLCGPVAVEFKRDNTGRLWLIEPTVGRTEYCVDVTVQGGLNLPYMEFCYTLRLAHETFAPVLSHNVVWYDTEKEPLCYLLACVRQRTLSPWGKNPYFPYYGHNDIHPLLSAFNNLMLQTFKKGYPWIIKRLKFKTKQ</sequence>
<protein>
    <recommendedName>
        <fullName evidence="2">ATP-grasp domain-containing protein</fullName>
    </recommendedName>
</protein>
<evidence type="ECO:0000256" key="1">
    <source>
        <dbReference type="PROSITE-ProRule" id="PRU00409"/>
    </source>
</evidence>
<keyword evidence="4" id="KW-1185">Reference proteome</keyword>
<evidence type="ECO:0000259" key="2">
    <source>
        <dbReference type="PROSITE" id="PS50975"/>
    </source>
</evidence>
<dbReference type="AlphaFoldDB" id="I5B267"/>
<dbReference type="PROSITE" id="PS50975">
    <property type="entry name" value="ATP_GRASP"/>
    <property type="match status" value="1"/>
</dbReference>
<accession>I5B267</accession>
<proteinExistence type="predicted"/>
<organism evidence="3 4">
    <name type="scientific">Desulfobacter postgatei 2ac9</name>
    <dbReference type="NCBI Taxonomy" id="879212"/>
    <lineage>
        <taxon>Bacteria</taxon>
        <taxon>Pseudomonadati</taxon>
        <taxon>Thermodesulfobacteriota</taxon>
        <taxon>Desulfobacteria</taxon>
        <taxon>Desulfobacterales</taxon>
        <taxon>Desulfobacteraceae</taxon>
        <taxon>Desulfobacter</taxon>
    </lineage>
</organism>
<feature type="domain" description="ATP-grasp" evidence="2">
    <location>
        <begin position="124"/>
        <end position="310"/>
    </location>
</feature>
<evidence type="ECO:0000313" key="3">
    <source>
        <dbReference type="EMBL" id="EIM63580.1"/>
    </source>
</evidence>
<dbReference type="GO" id="GO:0005524">
    <property type="term" value="F:ATP binding"/>
    <property type="evidence" value="ECO:0007669"/>
    <property type="project" value="UniProtKB-UniRule"/>
</dbReference>
<keyword evidence="1" id="KW-0547">Nucleotide-binding</keyword>
<dbReference type="SUPFAM" id="SSF56059">
    <property type="entry name" value="Glutathione synthetase ATP-binding domain-like"/>
    <property type="match status" value="1"/>
</dbReference>
<dbReference type="Gene3D" id="3.30.470.20">
    <property type="entry name" value="ATP-grasp fold, B domain"/>
    <property type="match status" value="1"/>
</dbReference>
<reference evidence="3 4" key="1">
    <citation type="submission" date="2011-09" db="EMBL/GenBank/DDBJ databases">
        <authorList>
            <consortium name="US DOE Joint Genome Institute (JGI-PGF)"/>
            <person name="Lucas S."/>
            <person name="Han J."/>
            <person name="Lapidus A."/>
            <person name="Cheng J.-F."/>
            <person name="Goodwin L."/>
            <person name="Pitluck S."/>
            <person name="Peters L."/>
            <person name="Land M.L."/>
            <person name="Hauser L."/>
            <person name="Orellana R."/>
            <person name="Lovley D."/>
            <person name="Woyke T.J."/>
        </authorList>
    </citation>
    <scope>NUCLEOTIDE SEQUENCE [LARGE SCALE GENOMIC DNA]</scope>
    <source>
        <strain evidence="3 4">2ac9</strain>
    </source>
</reference>